<proteinExistence type="predicted"/>
<protein>
    <submittedName>
        <fullName evidence="1">Uncharacterized protein</fullName>
    </submittedName>
</protein>
<name>A0A6C0DQE3_9ZZZZ</name>
<dbReference type="EMBL" id="MN739662">
    <property type="protein sequence ID" value="QHT19076.1"/>
    <property type="molecule type" value="Genomic_DNA"/>
</dbReference>
<reference evidence="1" key="1">
    <citation type="journal article" date="2020" name="Nature">
        <title>Giant virus diversity and host interactions through global metagenomics.</title>
        <authorList>
            <person name="Schulz F."/>
            <person name="Roux S."/>
            <person name="Paez-Espino D."/>
            <person name="Jungbluth S."/>
            <person name="Walsh D.A."/>
            <person name="Denef V.J."/>
            <person name="McMahon K.D."/>
            <person name="Konstantinidis K.T."/>
            <person name="Eloe-Fadrosh E.A."/>
            <person name="Kyrpides N.C."/>
            <person name="Woyke T."/>
        </authorList>
    </citation>
    <scope>NUCLEOTIDE SEQUENCE</scope>
    <source>
        <strain evidence="1">GVMAG-M-3300023174-49</strain>
    </source>
</reference>
<sequence length="411" mass="48636">MLTMHTFYYTTNIILKNKIVNTVVDYKFIRPANQITHLTNVLTTTPPETENDTEYKVTQFINNKTYPASSLFLTMLSSYGKYSIRFKFNYLNNILNNCFIDSEMKEQFLQLFSKIQSTYHTLNVFMFRYKMKRAATQVNKDVFLNPIDLASPRVISIYQNNNNYLFTTNDLINIINNSLGNNSDLFADPLIIKNPYNNLPFTKSILYTIYFFMKKQPFIVPELFHAFFLCNFNISIFLVKNEIMLRDYAIKEFLSKSTTNVICREIKYMISNSPHKRTLIIHPQFPKDVLVKELKPILRLYYSSHYSLNRSTRSIAMLKWRIQLEKFVKNNPQFGRRKVERILSFDCSSNNADGENKIYFMTNVHREPENLFHDFMNDHLVQYTEDADIVNFRNLILQAEEEDFEISDDSS</sequence>
<accession>A0A6C0DQE3</accession>
<evidence type="ECO:0000313" key="1">
    <source>
        <dbReference type="EMBL" id="QHT19076.1"/>
    </source>
</evidence>
<dbReference type="AlphaFoldDB" id="A0A6C0DQE3"/>
<organism evidence="1">
    <name type="scientific">viral metagenome</name>
    <dbReference type="NCBI Taxonomy" id="1070528"/>
    <lineage>
        <taxon>unclassified sequences</taxon>
        <taxon>metagenomes</taxon>
        <taxon>organismal metagenomes</taxon>
    </lineage>
</organism>